<dbReference type="Pfam" id="PF20229">
    <property type="entry name" value="ChrB_N"/>
    <property type="match status" value="1"/>
</dbReference>
<comment type="caution">
    <text evidence="3">The sequence shown here is derived from an EMBL/GenBank/DDBJ whole genome shotgun (WGS) entry which is preliminary data.</text>
</comment>
<evidence type="ECO:0000256" key="1">
    <source>
        <dbReference type="SAM" id="MobiDB-lite"/>
    </source>
</evidence>
<protein>
    <submittedName>
        <fullName evidence="3">Chromate resistance protein ChrB</fullName>
    </submittedName>
</protein>
<gene>
    <name evidence="3" type="ORF">ACFOY2_25180</name>
</gene>
<accession>A0ABV8GEJ2</accession>
<keyword evidence="4" id="KW-1185">Reference proteome</keyword>
<evidence type="ECO:0000313" key="3">
    <source>
        <dbReference type="EMBL" id="MFC4010544.1"/>
    </source>
</evidence>
<feature type="domain" description="ChrB N-terminal" evidence="2">
    <location>
        <begin position="119"/>
        <end position="169"/>
    </location>
</feature>
<proteinExistence type="predicted"/>
<feature type="region of interest" description="Disordered" evidence="1">
    <location>
        <begin position="58"/>
        <end position="77"/>
    </location>
</feature>
<dbReference type="RefSeq" id="WP_379530552.1">
    <property type="nucleotide sequence ID" value="NZ_JBHSBI010000013.1"/>
</dbReference>
<name>A0ABV8GEJ2_9ACTN</name>
<dbReference type="InterPro" id="IPR046858">
    <property type="entry name" value="ChrB_N"/>
</dbReference>
<sequence>MRVDGHPSREFAGRPLWEAPQGDWEQGELLIVPSLPSPLRAPVGREIVLGSRLAQLCNPPEPSGRAERRSATTAAGRRASHGEFSTCAYEQLLAYSRLMESWLVLVARIPTRKVRTRNALQGQLRRLGGIWLGDDIWTLRDRPEVADGVHRVLGLVDEAGGEARLWRASRPGAE</sequence>
<reference evidence="4" key="1">
    <citation type="journal article" date="2019" name="Int. J. Syst. Evol. Microbiol.">
        <title>The Global Catalogue of Microorganisms (GCM) 10K type strain sequencing project: providing services to taxonomists for standard genome sequencing and annotation.</title>
        <authorList>
            <consortium name="The Broad Institute Genomics Platform"/>
            <consortium name="The Broad Institute Genome Sequencing Center for Infectious Disease"/>
            <person name="Wu L."/>
            <person name="Ma J."/>
        </authorList>
    </citation>
    <scope>NUCLEOTIDE SEQUENCE [LARGE SCALE GENOMIC DNA]</scope>
    <source>
        <strain evidence="4">TBRC 1276</strain>
    </source>
</reference>
<organism evidence="3 4">
    <name type="scientific">Nonomuraea purpurea</name>
    <dbReference type="NCBI Taxonomy" id="1849276"/>
    <lineage>
        <taxon>Bacteria</taxon>
        <taxon>Bacillati</taxon>
        <taxon>Actinomycetota</taxon>
        <taxon>Actinomycetes</taxon>
        <taxon>Streptosporangiales</taxon>
        <taxon>Streptosporangiaceae</taxon>
        <taxon>Nonomuraea</taxon>
    </lineage>
</organism>
<dbReference type="EMBL" id="JBHSBI010000013">
    <property type="protein sequence ID" value="MFC4010544.1"/>
    <property type="molecule type" value="Genomic_DNA"/>
</dbReference>
<dbReference type="Proteomes" id="UP001595851">
    <property type="component" value="Unassembled WGS sequence"/>
</dbReference>
<evidence type="ECO:0000313" key="4">
    <source>
        <dbReference type="Proteomes" id="UP001595851"/>
    </source>
</evidence>
<evidence type="ECO:0000259" key="2">
    <source>
        <dbReference type="Pfam" id="PF20229"/>
    </source>
</evidence>